<dbReference type="PANTHER" id="PTHR24287:SF5">
    <property type="entry name" value="P450, PUTATIVE (EUROFUNG)-RELATED"/>
    <property type="match status" value="1"/>
</dbReference>
<keyword evidence="6" id="KW-0503">Monooxygenase</keyword>
<sequence length="233" mass="26303">MLGGSKDGQVVDAMDLFFKFTLDASTAFLLGHSVNSLENPQDRFSDAFATVQSVQSTIARVGPLNRFVPRKAFYESLNIMEQFIQPFIEQTLQLTPDELEKKSKSDEGYNFLYALASFTRDRTVLRDQLTAVLLAGRDTTACTLSWLFSEISRRPDIVNKLRREIEEHVGMNNKPTYTHLKNMRYLTHVINETLRLYPIVPFNVRVSLKDTTLPRGGGPDGTQPIGIPGKSDQ</sequence>
<dbReference type="OrthoDB" id="1470350at2759"/>
<dbReference type="InterPro" id="IPR001128">
    <property type="entry name" value="Cyt_P450"/>
</dbReference>
<dbReference type="Gene3D" id="1.10.630.10">
    <property type="entry name" value="Cytochrome P450"/>
    <property type="match status" value="1"/>
</dbReference>
<dbReference type="Proteomes" id="UP000714618">
    <property type="component" value="Unassembled WGS sequence"/>
</dbReference>
<keyword evidence="3" id="KW-0479">Metal-binding</keyword>
<evidence type="ECO:0008006" key="10">
    <source>
        <dbReference type="Google" id="ProtNLM"/>
    </source>
</evidence>
<dbReference type="AlphaFoldDB" id="A0A9N8K080"/>
<dbReference type="InterPro" id="IPR036396">
    <property type="entry name" value="Cyt_P450_sf"/>
</dbReference>
<dbReference type="GO" id="GO:0004497">
    <property type="term" value="F:monooxygenase activity"/>
    <property type="evidence" value="ECO:0007669"/>
    <property type="project" value="UniProtKB-KW"/>
</dbReference>
<dbReference type="GO" id="GO:0016705">
    <property type="term" value="F:oxidoreductase activity, acting on paired donors, with incorporation or reduction of molecular oxygen"/>
    <property type="evidence" value="ECO:0007669"/>
    <property type="project" value="InterPro"/>
</dbReference>
<comment type="cofactor">
    <cofactor evidence="1">
        <name>heme</name>
        <dbReference type="ChEBI" id="CHEBI:30413"/>
    </cofactor>
</comment>
<dbReference type="PRINTS" id="PR00463">
    <property type="entry name" value="EP450I"/>
</dbReference>
<evidence type="ECO:0000256" key="7">
    <source>
        <dbReference type="SAM" id="MobiDB-lite"/>
    </source>
</evidence>
<dbReference type="InterPro" id="IPR047146">
    <property type="entry name" value="Cyt_P450_E_CYP52_fungi"/>
</dbReference>
<keyword evidence="9" id="KW-1185">Reference proteome</keyword>
<dbReference type="EMBL" id="CAIJEO010000006">
    <property type="protein sequence ID" value="CAD0094736.1"/>
    <property type="molecule type" value="Genomic_DNA"/>
</dbReference>
<dbReference type="GO" id="GO:0005506">
    <property type="term" value="F:iron ion binding"/>
    <property type="evidence" value="ECO:0007669"/>
    <property type="project" value="InterPro"/>
</dbReference>
<dbReference type="SUPFAM" id="SSF48264">
    <property type="entry name" value="Cytochrome P450"/>
    <property type="match status" value="1"/>
</dbReference>
<dbReference type="PRINTS" id="PR00385">
    <property type="entry name" value="P450"/>
</dbReference>
<evidence type="ECO:0000256" key="3">
    <source>
        <dbReference type="ARBA" id="ARBA00022723"/>
    </source>
</evidence>
<evidence type="ECO:0000256" key="2">
    <source>
        <dbReference type="ARBA" id="ARBA00010617"/>
    </source>
</evidence>
<evidence type="ECO:0000313" key="9">
    <source>
        <dbReference type="Proteomes" id="UP000714618"/>
    </source>
</evidence>
<comment type="caution">
    <text evidence="8">The sequence shown here is derived from an EMBL/GenBank/DDBJ whole genome shotgun (WGS) entry which is preliminary data.</text>
</comment>
<evidence type="ECO:0000256" key="6">
    <source>
        <dbReference type="ARBA" id="ARBA00023033"/>
    </source>
</evidence>
<dbReference type="PANTHER" id="PTHR24287">
    <property type="entry name" value="P450, PUTATIVE (EUROFUNG)-RELATED"/>
    <property type="match status" value="1"/>
</dbReference>
<keyword evidence="5" id="KW-0408">Iron</keyword>
<evidence type="ECO:0000256" key="5">
    <source>
        <dbReference type="ARBA" id="ARBA00023004"/>
    </source>
</evidence>
<name>A0A9N8K080_9PEZI</name>
<evidence type="ECO:0000256" key="4">
    <source>
        <dbReference type="ARBA" id="ARBA00023002"/>
    </source>
</evidence>
<feature type="region of interest" description="Disordered" evidence="7">
    <location>
        <begin position="211"/>
        <end position="233"/>
    </location>
</feature>
<comment type="similarity">
    <text evidence="2">Belongs to the cytochrome P450 family.</text>
</comment>
<organism evidence="8 9">
    <name type="scientific">Aureobasidium mustum</name>
    <dbReference type="NCBI Taxonomy" id="2773714"/>
    <lineage>
        <taxon>Eukaryota</taxon>
        <taxon>Fungi</taxon>
        <taxon>Dikarya</taxon>
        <taxon>Ascomycota</taxon>
        <taxon>Pezizomycotina</taxon>
        <taxon>Dothideomycetes</taxon>
        <taxon>Dothideomycetidae</taxon>
        <taxon>Dothideales</taxon>
        <taxon>Saccotheciaceae</taxon>
        <taxon>Aureobasidium</taxon>
    </lineage>
</organism>
<accession>A0A9N8K080</accession>
<dbReference type="Pfam" id="PF00067">
    <property type="entry name" value="p450"/>
    <property type="match status" value="1"/>
</dbReference>
<evidence type="ECO:0000256" key="1">
    <source>
        <dbReference type="ARBA" id="ARBA00001971"/>
    </source>
</evidence>
<dbReference type="GO" id="GO:0020037">
    <property type="term" value="F:heme binding"/>
    <property type="evidence" value="ECO:0007669"/>
    <property type="project" value="InterPro"/>
</dbReference>
<gene>
    <name evidence="8" type="ORF">AWRI4233_LOCUS4848</name>
</gene>
<protein>
    <recommendedName>
        <fullName evidence="10">Cytochrome P450</fullName>
    </recommendedName>
</protein>
<proteinExistence type="inferred from homology"/>
<evidence type="ECO:0000313" key="8">
    <source>
        <dbReference type="EMBL" id="CAD0094736.1"/>
    </source>
</evidence>
<dbReference type="InterPro" id="IPR002401">
    <property type="entry name" value="Cyt_P450_E_grp-I"/>
</dbReference>
<reference evidence="8" key="1">
    <citation type="submission" date="2020-06" db="EMBL/GenBank/DDBJ databases">
        <authorList>
            <person name="Onetto C."/>
        </authorList>
    </citation>
    <scope>NUCLEOTIDE SEQUENCE</scope>
</reference>
<keyword evidence="4" id="KW-0560">Oxidoreductase</keyword>